<feature type="domain" description="Mur ligase C-terminal" evidence="19">
    <location>
        <begin position="313"/>
        <end position="427"/>
    </location>
</feature>
<feature type="binding site" evidence="17">
    <location>
        <begin position="115"/>
        <end position="121"/>
    </location>
    <ligand>
        <name>ATP</name>
        <dbReference type="ChEBI" id="CHEBI:30616"/>
    </ligand>
</feature>
<dbReference type="GO" id="GO:0071555">
    <property type="term" value="P:cell wall organization"/>
    <property type="evidence" value="ECO:0007669"/>
    <property type="project" value="UniProtKB-KW"/>
</dbReference>
<dbReference type="InterPro" id="IPR004101">
    <property type="entry name" value="Mur_ligase_C"/>
</dbReference>
<evidence type="ECO:0000256" key="14">
    <source>
        <dbReference type="ARBA" id="ARBA00030398"/>
    </source>
</evidence>
<dbReference type="SUPFAM" id="SSF51984">
    <property type="entry name" value="MurCD N-terminal domain"/>
    <property type="match status" value="1"/>
</dbReference>
<dbReference type="InterPro" id="IPR036615">
    <property type="entry name" value="Mur_ligase_C_dom_sf"/>
</dbReference>
<organism evidence="21 22">
    <name type="scientific">Lutispora thermophila DSM 19022</name>
    <dbReference type="NCBI Taxonomy" id="1122184"/>
    <lineage>
        <taxon>Bacteria</taxon>
        <taxon>Bacillati</taxon>
        <taxon>Bacillota</taxon>
        <taxon>Clostridia</taxon>
        <taxon>Lutisporales</taxon>
        <taxon>Lutisporaceae</taxon>
        <taxon>Lutispora</taxon>
    </lineage>
</organism>
<dbReference type="InterPro" id="IPR036565">
    <property type="entry name" value="Mur-like_cat_sf"/>
</dbReference>
<evidence type="ECO:0000256" key="7">
    <source>
        <dbReference type="ARBA" id="ARBA00022490"/>
    </source>
</evidence>
<dbReference type="Pfam" id="PF02875">
    <property type="entry name" value="Mur_ligase_C"/>
    <property type="match status" value="1"/>
</dbReference>
<keyword evidence="22" id="KW-1185">Reference proteome</keyword>
<dbReference type="HAMAP" id="MF_00639">
    <property type="entry name" value="MurD"/>
    <property type="match status" value="1"/>
</dbReference>
<keyword evidence="9 17" id="KW-0547">Nucleotide-binding</keyword>
<proteinExistence type="inferred from homology"/>
<evidence type="ECO:0000256" key="18">
    <source>
        <dbReference type="RuleBase" id="RU003664"/>
    </source>
</evidence>
<dbReference type="GO" id="GO:0051301">
    <property type="term" value="P:cell division"/>
    <property type="evidence" value="ECO:0007669"/>
    <property type="project" value="UniProtKB-KW"/>
</dbReference>
<sequence length="454" mass="50149">MDIKDKNVLVLGAAITGIPTALELYKMGCHVVLNDYKPLSELDEYIHELDNTSIEIVTGGHPLELVGNCDFIVISPGVPTDLPIVKEAQKQGKEVISEIELGYRMTETSIAAITGTNGKTTTTALLGEIMKESGRKTFVTGNIGNPMISEVKNATSNDIFVLEVSSFQLETTVYFKPKVSSILNITPDHLNRHKTLENYIAAKAKVFTNQDEGDYTILNWDNMETRSLASLPKSKVLFFSRKEILPEGAYVEDGYLTISLNGKKESIIDTKDIYIPGKHNLENALAASLMAYCMGVKANVINKVLKEFKGVEHRIEYVCEIDGVIYYNDSKGTNPDSSIKALDTMTRPTVLIAGGMDKGSSFDEFVSYFENKVKALVLFGETADKIKAAAEKAGFKNIYKVSDLGEAVYKSKELASYGDCVLLSPACASWDMFKNYEERGRIFKDLVRKLRGAD</sequence>
<dbReference type="STRING" id="1122184.SAMN02745176_00858"/>
<evidence type="ECO:0000256" key="10">
    <source>
        <dbReference type="ARBA" id="ARBA00022840"/>
    </source>
</evidence>
<comment type="catalytic activity">
    <reaction evidence="16 17 18">
        <text>UDP-N-acetyl-alpha-D-muramoyl-L-alanine + D-glutamate + ATP = UDP-N-acetyl-alpha-D-muramoyl-L-alanyl-D-glutamate + ADP + phosphate + H(+)</text>
        <dbReference type="Rhea" id="RHEA:16429"/>
        <dbReference type="ChEBI" id="CHEBI:15378"/>
        <dbReference type="ChEBI" id="CHEBI:29986"/>
        <dbReference type="ChEBI" id="CHEBI:30616"/>
        <dbReference type="ChEBI" id="CHEBI:43474"/>
        <dbReference type="ChEBI" id="CHEBI:83898"/>
        <dbReference type="ChEBI" id="CHEBI:83900"/>
        <dbReference type="ChEBI" id="CHEBI:456216"/>
        <dbReference type="EC" id="6.3.2.9"/>
    </reaction>
</comment>
<dbReference type="EC" id="6.3.2.9" evidence="5 17"/>
<dbReference type="InterPro" id="IPR005762">
    <property type="entry name" value="MurD"/>
</dbReference>
<evidence type="ECO:0000256" key="11">
    <source>
        <dbReference type="ARBA" id="ARBA00022960"/>
    </source>
</evidence>
<keyword evidence="12 17" id="KW-0573">Peptidoglycan synthesis</keyword>
<keyword evidence="8 17" id="KW-0436">Ligase</keyword>
<evidence type="ECO:0000256" key="2">
    <source>
        <dbReference type="ARBA" id="ARBA00004496"/>
    </source>
</evidence>
<evidence type="ECO:0000259" key="20">
    <source>
        <dbReference type="Pfam" id="PF08245"/>
    </source>
</evidence>
<evidence type="ECO:0000256" key="9">
    <source>
        <dbReference type="ARBA" id="ARBA00022741"/>
    </source>
</evidence>
<dbReference type="UniPathway" id="UPA00219"/>
<dbReference type="Gene3D" id="3.90.190.20">
    <property type="entry name" value="Mur ligase, C-terminal domain"/>
    <property type="match status" value="1"/>
</dbReference>
<evidence type="ECO:0000256" key="3">
    <source>
        <dbReference type="ARBA" id="ARBA00004752"/>
    </source>
</evidence>
<evidence type="ECO:0000259" key="19">
    <source>
        <dbReference type="Pfam" id="PF02875"/>
    </source>
</evidence>
<dbReference type="AlphaFoldDB" id="A0A1M6CN10"/>
<keyword evidence="7 17" id="KW-0963">Cytoplasm</keyword>
<dbReference type="Gene3D" id="3.40.1190.10">
    <property type="entry name" value="Mur-like, catalytic domain"/>
    <property type="match status" value="1"/>
</dbReference>
<dbReference type="InterPro" id="IPR013221">
    <property type="entry name" value="Mur_ligase_cen"/>
</dbReference>
<feature type="domain" description="Mur ligase central" evidence="20">
    <location>
        <begin position="113"/>
        <end position="290"/>
    </location>
</feature>
<dbReference type="SUPFAM" id="SSF53244">
    <property type="entry name" value="MurD-like peptide ligases, peptide-binding domain"/>
    <property type="match status" value="1"/>
</dbReference>
<evidence type="ECO:0000256" key="15">
    <source>
        <dbReference type="ARBA" id="ARBA00032324"/>
    </source>
</evidence>
<dbReference type="OrthoDB" id="9809796at2"/>
<comment type="function">
    <text evidence="1 17 18">Cell wall formation. Catalyzes the addition of glutamate to the nucleotide precursor UDP-N-acetylmuramoyl-L-alanine (UMA).</text>
</comment>
<keyword evidence="17 18" id="KW-0131">Cell cycle</keyword>
<comment type="pathway">
    <text evidence="3 17 18">Cell wall biogenesis; peptidoglycan biosynthesis.</text>
</comment>
<dbReference type="Pfam" id="PF21799">
    <property type="entry name" value="MurD-like_N"/>
    <property type="match status" value="1"/>
</dbReference>
<evidence type="ECO:0000256" key="8">
    <source>
        <dbReference type="ARBA" id="ARBA00022598"/>
    </source>
</evidence>
<evidence type="ECO:0000313" key="22">
    <source>
        <dbReference type="Proteomes" id="UP000184442"/>
    </source>
</evidence>
<evidence type="ECO:0000313" key="21">
    <source>
        <dbReference type="EMBL" id="SHI62339.1"/>
    </source>
</evidence>
<dbReference type="Pfam" id="PF08245">
    <property type="entry name" value="Mur_ligase_M"/>
    <property type="match status" value="1"/>
</dbReference>
<dbReference type="RefSeq" id="WP_073024884.1">
    <property type="nucleotide sequence ID" value="NZ_FQZS01000005.1"/>
</dbReference>
<dbReference type="EMBL" id="FQZS01000005">
    <property type="protein sequence ID" value="SHI62339.1"/>
    <property type="molecule type" value="Genomic_DNA"/>
</dbReference>
<dbReference type="GO" id="GO:0005524">
    <property type="term" value="F:ATP binding"/>
    <property type="evidence" value="ECO:0007669"/>
    <property type="project" value="UniProtKB-UniRule"/>
</dbReference>
<dbReference type="GO" id="GO:0009252">
    <property type="term" value="P:peptidoglycan biosynthetic process"/>
    <property type="evidence" value="ECO:0007669"/>
    <property type="project" value="UniProtKB-UniRule"/>
</dbReference>
<evidence type="ECO:0000256" key="5">
    <source>
        <dbReference type="ARBA" id="ARBA00012212"/>
    </source>
</evidence>
<dbReference type="PANTHER" id="PTHR43692:SF1">
    <property type="entry name" value="UDP-N-ACETYLMURAMOYLALANINE--D-GLUTAMATE LIGASE"/>
    <property type="match status" value="1"/>
</dbReference>
<gene>
    <name evidence="17" type="primary">murD</name>
    <name evidence="21" type="ORF">SAMN02745176_00858</name>
</gene>
<evidence type="ECO:0000256" key="17">
    <source>
        <dbReference type="HAMAP-Rule" id="MF_00639"/>
    </source>
</evidence>
<keyword evidence="10 17" id="KW-0067">ATP-binding</keyword>
<comment type="similarity">
    <text evidence="4 17">Belongs to the MurCDEF family.</text>
</comment>
<dbReference type="GO" id="GO:0008764">
    <property type="term" value="F:UDP-N-acetylmuramoylalanine-D-glutamate ligase activity"/>
    <property type="evidence" value="ECO:0007669"/>
    <property type="project" value="UniProtKB-UniRule"/>
</dbReference>
<dbReference type="Gene3D" id="3.40.50.720">
    <property type="entry name" value="NAD(P)-binding Rossmann-like Domain"/>
    <property type="match status" value="1"/>
</dbReference>
<keyword evidence="17 18" id="KW-0132">Cell division</keyword>
<evidence type="ECO:0000256" key="6">
    <source>
        <dbReference type="ARBA" id="ARBA00015655"/>
    </source>
</evidence>
<name>A0A1M6CN10_9FIRM</name>
<evidence type="ECO:0000256" key="13">
    <source>
        <dbReference type="ARBA" id="ARBA00023316"/>
    </source>
</evidence>
<dbReference type="SUPFAM" id="SSF53623">
    <property type="entry name" value="MurD-like peptide ligases, catalytic domain"/>
    <property type="match status" value="1"/>
</dbReference>
<keyword evidence="13 17" id="KW-0961">Cell wall biogenesis/degradation</keyword>
<evidence type="ECO:0000256" key="12">
    <source>
        <dbReference type="ARBA" id="ARBA00022984"/>
    </source>
</evidence>
<dbReference type="GO" id="GO:0008360">
    <property type="term" value="P:regulation of cell shape"/>
    <property type="evidence" value="ECO:0007669"/>
    <property type="project" value="UniProtKB-KW"/>
</dbReference>
<dbReference type="Proteomes" id="UP000184442">
    <property type="component" value="Unassembled WGS sequence"/>
</dbReference>
<evidence type="ECO:0000256" key="1">
    <source>
        <dbReference type="ARBA" id="ARBA00002734"/>
    </source>
</evidence>
<dbReference type="PANTHER" id="PTHR43692">
    <property type="entry name" value="UDP-N-ACETYLMURAMOYLALANINE--D-GLUTAMATE LIGASE"/>
    <property type="match status" value="1"/>
</dbReference>
<dbReference type="GO" id="GO:0005737">
    <property type="term" value="C:cytoplasm"/>
    <property type="evidence" value="ECO:0007669"/>
    <property type="project" value="UniProtKB-SubCell"/>
</dbReference>
<dbReference type="NCBIfam" id="TIGR01087">
    <property type="entry name" value="murD"/>
    <property type="match status" value="1"/>
</dbReference>
<comment type="subcellular location">
    <subcellularLocation>
        <location evidence="2 17 18">Cytoplasm</location>
    </subcellularLocation>
</comment>
<keyword evidence="11 17" id="KW-0133">Cell shape</keyword>
<evidence type="ECO:0000256" key="4">
    <source>
        <dbReference type="ARBA" id="ARBA00010416"/>
    </source>
</evidence>
<evidence type="ECO:0000256" key="16">
    <source>
        <dbReference type="ARBA" id="ARBA00047632"/>
    </source>
</evidence>
<accession>A0A1M6CN10</accession>
<protein>
    <recommendedName>
        <fullName evidence="6 17">UDP-N-acetylmuramoylalanine--D-glutamate ligase</fullName>
        <ecNumber evidence="5 17">6.3.2.9</ecNumber>
    </recommendedName>
    <alternativeName>
        <fullName evidence="15 17">D-glutamic acid-adding enzyme</fullName>
    </alternativeName>
    <alternativeName>
        <fullName evidence="14 17">UDP-N-acetylmuramoyl-L-alanyl-D-glutamate synthetase</fullName>
    </alternativeName>
</protein>
<reference evidence="21 22" key="1">
    <citation type="submission" date="2016-11" db="EMBL/GenBank/DDBJ databases">
        <authorList>
            <person name="Jaros S."/>
            <person name="Januszkiewicz K."/>
            <person name="Wedrychowicz H."/>
        </authorList>
    </citation>
    <scope>NUCLEOTIDE SEQUENCE [LARGE SCALE GENOMIC DNA]</scope>
    <source>
        <strain evidence="21 22">DSM 19022</strain>
    </source>
</reference>